<organism evidence="2 3">
    <name type="scientific">Monodon monoceros</name>
    <name type="common">Narwhal</name>
    <name type="synonym">Ceratodon monodon</name>
    <dbReference type="NCBI Taxonomy" id="40151"/>
    <lineage>
        <taxon>Eukaryota</taxon>
        <taxon>Metazoa</taxon>
        <taxon>Chordata</taxon>
        <taxon>Craniata</taxon>
        <taxon>Vertebrata</taxon>
        <taxon>Euteleostomi</taxon>
        <taxon>Mammalia</taxon>
        <taxon>Eutheria</taxon>
        <taxon>Laurasiatheria</taxon>
        <taxon>Artiodactyla</taxon>
        <taxon>Whippomorpha</taxon>
        <taxon>Cetacea</taxon>
        <taxon>Odontoceti</taxon>
        <taxon>Monodontidae</taxon>
        <taxon>Monodon</taxon>
    </lineage>
</organism>
<feature type="non-terminal residue" evidence="2">
    <location>
        <position position="1"/>
    </location>
</feature>
<evidence type="ECO:0000256" key="1">
    <source>
        <dbReference type="SAM" id="MobiDB-lite"/>
    </source>
</evidence>
<evidence type="ECO:0000313" key="2">
    <source>
        <dbReference type="EMBL" id="TKC33484.1"/>
    </source>
</evidence>
<dbReference type="AlphaFoldDB" id="A0A4U1EBM8"/>
<dbReference type="Proteomes" id="UP000308365">
    <property type="component" value="Unassembled WGS sequence"/>
</dbReference>
<sequence>HPNMPTLTHASKRKPLRDPDLPSRSPVRKDDRKCAHPAVSLISRSLVQDSKSSIKAPGKSQPLLPLAGSLKDTGPLAPGVSSTMTFRCLLPLKTATGRDMPMAAKACPPAPGALEVTVHLTRGSHEEQLLLEKQRFRTPAGRTVLETQTSPSDTHVHALHLLLMELQPSVK</sequence>
<protein>
    <submittedName>
        <fullName evidence="2">Uncharacterized protein</fullName>
    </submittedName>
</protein>
<feature type="region of interest" description="Disordered" evidence="1">
    <location>
        <begin position="1"/>
        <end position="34"/>
    </location>
</feature>
<gene>
    <name evidence="2" type="ORF">EI555_020781</name>
</gene>
<feature type="compositionally biased region" description="Basic and acidic residues" evidence="1">
    <location>
        <begin position="16"/>
        <end position="34"/>
    </location>
</feature>
<proteinExistence type="predicted"/>
<accession>A0A4U1EBM8</accession>
<comment type="caution">
    <text evidence="2">The sequence shown here is derived from an EMBL/GenBank/DDBJ whole genome shotgun (WGS) entry which is preliminary data.</text>
</comment>
<name>A0A4U1EBM8_MONMO</name>
<evidence type="ECO:0000313" key="3">
    <source>
        <dbReference type="Proteomes" id="UP000308365"/>
    </source>
</evidence>
<reference evidence="3" key="1">
    <citation type="journal article" date="2019" name="IScience">
        <title>Narwhal Genome Reveals Long-Term Low Genetic Diversity despite Current Large Abundance Size.</title>
        <authorList>
            <person name="Westbury M.V."/>
            <person name="Petersen B."/>
            <person name="Garde E."/>
            <person name="Heide-Jorgensen M.P."/>
            <person name="Lorenzen E.D."/>
        </authorList>
    </citation>
    <scope>NUCLEOTIDE SEQUENCE [LARGE SCALE GENOMIC DNA]</scope>
</reference>
<dbReference type="EMBL" id="RWIC01003129">
    <property type="protein sequence ID" value="TKC33484.1"/>
    <property type="molecule type" value="Genomic_DNA"/>
</dbReference>
<feature type="non-terminal residue" evidence="2">
    <location>
        <position position="171"/>
    </location>
</feature>